<evidence type="ECO:0008006" key="4">
    <source>
        <dbReference type="Google" id="ProtNLM"/>
    </source>
</evidence>
<dbReference type="Proteomes" id="UP001153636">
    <property type="component" value="Chromosome 2"/>
</dbReference>
<feature type="region of interest" description="Disordered" evidence="1">
    <location>
        <begin position="136"/>
        <end position="166"/>
    </location>
</feature>
<evidence type="ECO:0000313" key="3">
    <source>
        <dbReference type="Proteomes" id="UP001153636"/>
    </source>
</evidence>
<proteinExistence type="predicted"/>
<name>A0A9P0CQB1_9CUCU</name>
<dbReference type="OrthoDB" id="1607513at2759"/>
<dbReference type="AlphaFoldDB" id="A0A9P0CQB1"/>
<dbReference type="EMBL" id="OV651814">
    <property type="protein sequence ID" value="CAH1106349.1"/>
    <property type="molecule type" value="Genomic_DNA"/>
</dbReference>
<protein>
    <recommendedName>
        <fullName evidence="4">BESS domain-containing protein</fullName>
    </recommendedName>
</protein>
<feature type="region of interest" description="Disordered" evidence="1">
    <location>
        <begin position="1"/>
        <end position="69"/>
    </location>
</feature>
<keyword evidence="3" id="KW-1185">Reference proteome</keyword>
<evidence type="ECO:0000313" key="2">
    <source>
        <dbReference type="EMBL" id="CAH1106349.1"/>
    </source>
</evidence>
<gene>
    <name evidence="2" type="ORF">PSYICH_LOCUS6381</name>
</gene>
<evidence type="ECO:0000256" key="1">
    <source>
        <dbReference type="SAM" id="MobiDB-lite"/>
    </source>
</evidence>
<feature type="compositionally biased region" description="Polar residues" evidence="1">
    <location>
        <begin position="1"/>
        <end position="10"/>
    </location>
</feature>
<feature type="compositionally biased region" description="Polar residues" evidence="1">
    <location>
        <begin position="19"/>
        <end position="35"/>
    </location>
</feature>
<sequence length="190" mass="21002">MPQDMLASTSAHDDIMVLSSRNITSQTLESETQVNKGKKRQPPTKLTNDNNKTKESKATPNNVTPSTNANIDKALEKLDEISSRAHASLANQNREDHLDHFGKYILSMLRNVSPRKSLSLQKDIISLLFEAQMSPPSLSMTSTTEDDSCSDYPGRPPSSDTNVSTSFMPASPLPSCAWSLEDFDYLPTRL</sequence>
<feature type="compositionally biased region" description="Polar residues" evidence="1">
    <location>
        <begin position="58"/>
        <end position="69"/>
    </location>
</feature>
<organism evidence="2 3">
    <name type="scientific">Psylliodes chrysocephalus</name>
    <dbReference type="NCBI Taxonomy" id="3402493"/>
    <lineage>
        <taxon>Eukaryota</taxon>
        <taxon>Metazoa</taxon>
        <taxon>Ecdysozoa</taxon>
        <taxon>Arthropoda</taxon>
        <taxon>Hexapoda</taxon>
        <taxon>Insecta</taxon>
        <taxon>Pterygota</taxon>
        <taxon>Neoptera</taxon>
        <taxon>Endopterygota</taxon>
        <taxon>Coleoptera</taxon>
        <taxon>Polyphaga</taxon>
        <taxon>Cucujiformia</taxon>
        <taxon>Chrysomeloidea</taxon>
        <taxon>Chrysomelidae</taxon>
        <taxon>Galerucinae</taxon>
        <taxon>Alticini</taxon>
        <taxon>Psylliodes</taxon>
    </lineage>
</organism>
<accession>A0A9P0CQB1</accession>
<reference evidence="2" key="1">
    <citation type="submission" date="2022-01" db="EMBL/GenBank/DDBJ databases">
        <authorList>
            <person name="King R."/>
        </authorList>
    </citation>
    <scope>NUCLEOTIDE SEQUENCE</scope>
</reference>